<feature type="transmembrane region" description="Helical" evidence="7">
    <location>
        <begin position="251"/>
        <end position="277"/>
    </location>
</feature>
<keyword evidence="10" id="KW-0808">Transferase</keyword>
<feature type="transmembrane region" description="Helical" evidence="7">
    <location>
        <begin position="151"/>
        <end position="172"/>
    </location>
</feature>
<evidence type="ECO:0000256" key="1">
    <source>
        <dbReference type="ARBA" id="ARBA00004651"/>
    </source>
</evidence>
<keyword evidence="10" id="KW-0378">Hydrolase</keyword>
<keyword evidence="11" id="KW-1185">Reference proteome</keyword>
<dbReference type="EC" id="2.1.1.-" evidence="10"/>
<dbReference type="InterPro" id="IPR000045">
    <property type="entry name" value="Prepilin_IV_endopep_pep"/>
</dbReference>
<name>A0A7W7ZG00_9BACT</name>
<evidence type="ECO:0000256" key="6">
    <source>
        <dbReference type="ARBA" id="ARBA00023136"/>
    </source>
</evidence>
<keyword evidence="10" id="KW-0489">Methyltransferase</keyword>
<feature type="transmembrane region" description="Helical" evidence="7">
    <location>
        <begin position="7"/>
        <end position="33"/>
    </location>
</feature>
<keyword evidence="6 7" id="KW-0472">Membrane</keyword>
<dbReference type="PANTHER" id="PTHR30487">
    <property type="entry name" value="TYPE 4 PREPILIN-LIKE PROTEINS LEADER PEPTIDE-PROCESSING ENZYME"/>
    <property type="match status" value="1"/>
</dbReference>
<dbReference type="EMBL" id="JACHIP010000005">
    <property type="protein sequence ID" value="MBB5058919.1"/>
    <property type="molecule type" value="Genomic_DNA"/>
</dbReference>
<comment type="similarity">
    <text evidence="2">Belongs to the peptidase A24 family.</text>
</comment>
<feature type="domain" description="Prepilin peptidase A24 N-terminal" evidence="9">
    <location>
        <begin position="18"/>
        <end position="97"/>
    </location>
</feature>
<evidence type="ECO:0000256" key="5">
    <source>
        <dbReference type="ARBA" id="ARBA00022989"/>
    </source>
</evidence>
<gene>
    <name evidence="10" type="ORF">HDF16_003642</name>
</gene>
<evidence type="ECO:0000256" key="2">
    <source>
        <dbReference type="ARBA" id="ARBA00005801"/>
    </source>
</evidence>
<evidence type="ECO:0000259" key="8">
    <source>
        <dbReference type="Pfam" id="PF01478"/>
    </source>
</evidence>
<dbReference type="EC" id="3.4.23.43" evidence="10"/>
<dbReference type="GO" id="GO:0006465">
    <property type="term" value="P:signal peptide processing"/>
    <property type="evidence" value="ECO:0007669"/>
    <property type="project" value="TreeGrafter"/>
</dbReference>
<comment type="subcellular location">
    <subcellularLocation>
        <location evidence="1">Cell membrane</location>
        <topology evidence="1">Multi-pass membrane protein</topology>
    </subcellularLocation>
</comment>
<evidence type="ECO:0000259" key="9">
    <source>
        <dbReference type="Pfam" id="PF06750"/>
    </source>
</evidence>
<dbReference type="GO" id="GO:0032259">
    <property type="term" value="P:methylation"/>
    <property type="evidence" value="ECO:0007669"/>
    <property type="project" value="UniProtKB-KW"/>
</dbReference>
<keyword evidence="3" id="KW-1003">Cell membrane</keyword>
<dbReference type="PANTHER" id="PTHR30487:SF0">
    <property type="entry name" value="PREPILIN LEADER PEPTIDASE_N-METHYLTRANSFERASE-RELATED"/>
    <property type="match status" value="1"/>
</dbReference>
<dbReference type="Pfam" id="PF01478">
    <property type="entry name" value="Peptidase_A24"/>
    <property type="match status" value="1"/>
</dbReference>
<dbReference type="InterPro" id="IPR010627">
    <property type="entry name" value="Prepilin_pept_A24_N"/>
</dbReference>
<evidence type="ECO:0000256" key="4">
    <source>
        <dbReference type="ARBA" id="ARBA00022692"/>
    </source>
</evidence>
<dbReference type="Gene3D" id="1.20.120.1220">
    <property type="match status" value="1"/>
</dbReference>
<organism evidence="10 11">
    <name type="scientific">Granulicella aggregans</name>
    <dbReference type="NCBI Taxonomy" id="474949"/>
    <lineage>
        <taxon>Bacteria</taxon>
        <taxon>Pseudomonadati</taxon>
        <taxon>Acidobacteriota</taxon>
        <taxon>Terriglobia</taxon>
        <taxon>Terriglobales</taxon>
        <taxon>Acidobacteriaceae</taxon>
        <taxon>Granulicella</taxon>
    </lineage>
</organism>
<dbReference type="InterPro" id="IPR050882">
    <property type="entry name" value="Prepilin_peptidase/N-MTase"/>
</dbReference>
<dbReference type="GO" id="GO:0008168">
    <property type="term" value="F:methyltransferase activity"/>
    <property type="evidence" value="ECO:0007669"/>
    <property type="project" value="UniProtKB-KW"/>
</dbReference>
<sequence>MTVSAQLFLLLEAAAAFVGLIFGSFLNVCIARLPQGASVVTPRSRCMSCGHTVRWYDNFPVLSWLALRARCRDCKAAISWQYPAVEIATAAWFAIAVSGFARMVSSAQPGQGYSTEEWAISAVSTLSIALLGFLLIGLMMMDWQTYLLPDAFTLGGMAAAFFLTCSEAIFLAPGEDQIVLNSTHQLRLRSPGSFASMGNVFLTGPEHLIFGRLAAACGVALLLLSIRWIYKALRQREGMGMGDVKLLAMIAAFLGFWPAILALFVGVLTAAIYSVALVTKGRGTVTTRIAFGSFLALGGLFSAVFGDRVIAAYSLLLQ</sequence>
<dbReference type="AlphaFoldDB" id="A0A7W7ZG00"/>
<evidence type="ECO:0000313" key="10">
    <source>
        <dbReference type="EMBL" id="MBB5058919.1"/>
    </source>
</evidence>
<keyword evidence="4 7" id="KW-0812">Transmembrane</keyword>
<evidence type="ECO:0000256" key="7">
    <source>
        <dbReference type="SAM" id="Phobius"/>
    </source>
</evidence>
<dbReference type="GO" id="GO:0005886">
    <property type="term" value="C:plasma membrane"/>
    <property type="evidence" value="ECO:0007669"/>
    <property type="project" value="UniProtKB-SubCell"/>
</dbReference>
<keyword evidence="5 7" id="KW-1133">Transmembrane helix</keyword>
<dbReference type="GO" id="GO:0004190">
    <property type="term" value="F:aspartic-type endopeptidase activity"/>
    <property type="evidence" value="ECO:0007669"/>
    <property type="project" value="UniProtKB-EC"/>
</dbReference>
<dbReference type="Pfam" id="PF06750">
    <property type="entry name" value="A24_N_bact"/>
    <property type="match status" value="1"/>
</dbReference>
<comment type="caution">
    <text evidence="10">The sequence shown here is derived from an EMBL/GenBank/DDBJ whole genome shotgun (WGS) entry which is preliminary data.</text>
</comment>
<dbReference type="RefSeq" id="WP_184219500.1">
    <property type="nucleotide sequence ID" value="NZ_JACHIP010000005.1"/>
</dbReference>
<feature type="transmembrane region" description="Helical" evidence="7">
    <location>
        <begin position="289"/>
        <end position="316"/>
    </location>
</feature>
<evidence type="ECO:0000256" key="3">
    <source>
        <dbReference type="ARBA" id="ARBA00022475"/>
    </source>
</evidence>
<accession>A0A7W7ZG00</accession>
<feature type="domain" description="Prepilin type IV endopeptidase peptidase" evidence="8">
    <location>
        <begin position="204"/>
        <end position="275"/>
    </location>
</feature>
<reference evidence="10 11" key="1">
    <citation type="submission" date="2020-08" db="EMBL/GenBank/DDBJ databases">
        <title>Genomic Encyclopedia of Type Strains, Phase IV (KMG-V): Genome sequencing to study the core and pangenomes of soil and plant-associated prokaryotes.</title>
        <authorList>
            <person name="Whitman W."/>
        </authorList>
    </citation>
    <scope>NUCLEOTIDE SEQUENCE [LARGE SCALE GENOMIC DNA]</scope>
    <source>
        <strain evidence="10 11">M8UP14</strain>
    </source>
</reference>
<protein>
    <submittedName>
        <fullName evidence="10">Leader peptidase (Prepilin peptidase)/N-methyltransferase</fullName>
        <ecNumber evidence="10">2.1.1.-</ecNumber>
        <ecNumber evidence="10">3.4.23.43</ecNumber>
    </submittedName>
</protein>
<evidence type="ECO:0000313" key="11">
    <source>
        <dbReference type="Proteomes" id="UP000540989"/>
    </source>
</evidence>
<proteinExistence type="inferred from homology"/>
<feature type="transmembrane region" description="Helical" evidence="7">
    <location>
        <begin position="209"/>
        <end position="230"/>
    </location>
</feature>
<feature type="transmembrane region" description="Helical" evidence="7">
    <location>
        <begin position="118"/>
        <end position="139"/>
    </location>
</feature>
<dbReference type="Proteomes" id="UP000540989">
    <property type="component" value="Unassembled WGS sequence"/>
</dbReference>